<organism evidence="4">
    <name type="scientific">freshwater metagenome</name>
    <dbReference type="NCBI Taxonomy" id="449393"/>
    <lineage>
        <taxon>unclassified sequences</taxon>
        <taxon>metagenomes</taxon>
        <taxon>ecological metagenomes</taxon>
    </lineage>
</organism>
<evidence type="ECO:0000313" key="4">
    <source>
        <dbReference type="EMBL" id="CAB4323204.1"/>
    </source>
</evidence>
<feature type="domain" description="Penicillin binding protein A dimerisation" evidence="3">
    <location>
        <begin position="52"/>
        <end position="136"/>
    </location>
</feature>
<sequence length="494" mass="52416">MNRNIRKLGVVIIGLYLVLFVKLNWIQVVQKQSLDTNPLNTAQVRRDYNRPRGSISSADGALLAQSIANPDPNSEFDRIRVYPEGDLFGQITGYFSFTFGSSAVERQYNDELAGTTFDQQVSGFSDLFVARENVGNLSVTVRKDVQQAARDALGDRAGSVVALDPRNGDLLAFWSWPSYDPNEISTLDSKAANENWRQLNSAPGNPLRTHQFQDRYFPGSTFKVVTGGIGLQTGKVTDVDPSYPFATSYTAKNTTLPIKNFGGEVCGGTLPEILKTSCNSSFAEMGAETIGADDMVAGAADWGFNSKPPIDLPGAVRSVFPTDVANNAAKLAQSSIGQNDVQASPLQMALVAAGVANGGTIMKPHVLAEVRNSQGEVVKSYTPTPWLHPMTDVFADTMRRDMLGVVQSGTAVGMQIPGFDVGGKTGTAQLGTTPPRSHTWIIGFAGPPGQPPTVAIAVVVLDQSGANESTGGVVAAPIAKAVLTAALKAQGYGS</sequence>
<evidence type="ECO:0000259" key="2">
    <source>
        <dbReference type="Pfam" id="PF00905"/>
    </source>
</evidence>
<feature type="domain" description="Penicillin-binding protein transpeptidase" evidence="2">
    <location>
        <begin position="158"/>
        <end position="483"/>
    </location>
</feature>
<proteinExistence type="predicted"/>
<dbReference type="InterPro" id="IPR036138">
    <property type="entry name" value="PBP_dimer_sf"/>
</dbReference>
<gene>
    <name evidence="4" type="ORF">UFOPK1392_00955</name>
    <name evidence="5" type="ORF">UFOPK3733_00680</name>
</gene>
<dbReference type="Gene3D" id="3.40.710.10">
    <property type="entry name" value="DD-peptidase/beta-lactamase superfamily"/>
    <property type="match status" value="1"/>
</dbReference>
<evidence type="ECO:0000256" key="1">
    <source>
        <dbReference type="SAM" id="Phobius"/>
    </source>
</evidence>
<dbReference type="InterPro" id="IPR012338">
    <property type="entry name" value="Beta-lactam/transpept-like"/>
</dbReference>
<reference evidence="4" key="1">
    <citation type="submission" date="2020-05" db="EMBL/GenBank/DDBJ databases">
        <authorList>
            <person name="Chiriac C."/>
            <person name="Salcher M."/>
            <person name="Ghai R."/>
            <person name="Kavagutti S V."/>
        </authorList>
    </citation>
    <scope>NUCLEOTIDE SEQUENCE</scope>
</reference>
<dbReference type="EMBL" id="CAEMXZ010000031">
    <property type="protein sequence ID" value="CAB4323204.1"/>
    <property type="molecule type" value="Genomic_DNA"/>
</dbReference>
<dbReference type="SUPFAM" id="SSF56601">
    <property type="entry name" value="beta-lactamase/transpeptidase-like"/>
    <property type="match status" value="1"/>
</dbReference>
<dbReference type="Pfam" id="PF00905">
    <property type="entry name" value="Transpeptidase"/>
    <property type="match status" value="1"/>
</dbReference>
<keyword evidence="1" id="KW-0472">Membrane</keyword>
<dbReference type="PANTHER" id="PTHR30627">
    <property type="entry name" value="PEPTIDOGLYCAN D,D-TRANSPEPTIDASE"/>
    <property type="match status" value="1"/>
</dbReference>
<dbReference type="InterPro" id="IPR001460">
    <property type="entry name" value="PCN-bd_Tpept"/>
</dbReference>
<keyword evidence="1" id="KW-1133">Transmembrane helix</keyword>
<dbReference type="Pfam" id="PF21922">
    <property type="entry name" value="PBP_dimer_2"/>
    <property type="match status" value="1"/>
</dbReference>
<dbReference type="GO" id="GO:0071972">
    <property type="term" value="F:peptidoglycan L,D-transpeptidase activity"/>
    <property type="evidence" value="ECO:0007669"/>
    <property type="project" value="TreeGrafter"/>
</dbReference>
<evidence type="ECO:0000259" key="3">
    <source>
        <dbReference type="Pfam" id="PF21922"/>
    </source>
</evidence>
<accession>A0A6J5YAH9</accession>
<feature type="transmembrane region" description="Helical" evidence="1">
    <location>
        <begin position="7"/>
        <end position="26"/>
    </location>
</feature>
<dbReference type="GO" id="GO:0008658">
    <property type="term" value="F:penicillin binding"/>
    <property type="evidence" value="ECO:0007669"/>
    <property type="project" value="InterPro"/>
</dbReference>
<protein>
    <submittedName>
        <fullName evidence="4">Unannotated protein</fullName>
    </submittedName>
</protein>
<dbReference type="EMBL" id="CAFBNC010000023">
    <property type="protein sequence ID" value="CAB4931169.1"/>
    <property type="molecule type" value="Genomic_DNA"/>
</dbReference>
<dbReference type="InterPro" id="IPR054120">
    <property type="entry name" value="PBPA_dimer"/>
</dbReference>
<dbReference type="GO" id="GO:0005886">
    <property type="term" value="C:plasma membrane"/>
    <property type="evidence" value="ECO:0007669"/>
    <property type="project" value="TreeGrafter"/>
</dbReference>
<dbReference type="Gene3D" id="3.90.1310.10">
    <property type="entry name" value="Penicillin-binding protein 2a (Domain 2)"/>
    <property type="match status" value="1"/>
</dbReference>
<dbReference type="GO" id="GO:0071555">
    <property type="term" value="P:cell wall organization"/>
    <property type="evidence" value="ECO:0007669"/>
    <property type="project" value="TreeGrafter"/>
</dbReference>
<dbReference type="AlphaFoldDB" id="A0A6J5YAH9"/>
<dbReference type="InterPro" id="IPR050515">
    <property type="entry name" value="Beta-lactam/transpept"/>
</dbReference>
<keyword evidence="1" id="KW-0812">Transmembrane</keyword>
<evidence type="ECO:0000313" key="5">
    <source>
        <dbReference type="EMBL" id="CAB4931169.1"/>
    </source>
</evidence>
<dbReference type="PANTHER" id="PTHR30627:SF24">
    <property type="entry name" value="PENICILLIN-BINDING PROTEIN 4B"/>
    <property type="match status" value="1"/>
</dbReference>
<name>A0A6J5YAH9_9ZZZZ</name>
<dbReference type="SUPFAM" id="SSF56519">
    <property type="entry name" value="Penicillin binding protein dimerisation domain"/>
    <property type="match status" value="1"/>
</dbReference>